<dbReference type="EMBL" id="VMSD01000001">
    <property type="protein sequence ID" value="KAF0849501.1"/>
    <property type="molecule type" value="Genomic_DNA"/>
</dbReference>
<evidence type="ECO:0008006" key="3">
    <source>
        <dbReference type="Google" id="ProtNLM"/>
    </source>
</evidence>
<dbReference type="Proteomes" id="UP000798951">
    <property type="component" value="Unassembled WGS sequence"/>
</dbReference>
<protein>
    <recommendedName>
        <fullName evidence="3">DNA-directed RNA polymerase subunit beta</fullName>
    </recommendedName>
</protein>
<evidence type="ECO:0000313" key="1">
    <source>
        <dbReference type="EMBL" id="KAF0849501.1"/>
    </source>
</evidence>
<keyword evidence="2" id="KW-1185">Reference proteome</keyword>
<organism evidence="1 2">
    <name type="scientific">Nocardia caishijiensis</name>
    <dbReference type="NCBI Taxonomy" id="184756"/>
    <lineage>
        <taxon>Bacteria</taxon>
        <taxon>Bacillati</taxon>
        <taxon>Actinomycetota</taxon>
        <taxon>Actinomycetes</taxon>
        <taxon>Mycobacteriales</taxon>
        <taxon>Nocardiaceae</taxon>
        <taxon>Nocardia</taxon>
    </lineage>
</organism>
<gene>
    <name evidence="1" type="ORF">FNL39_101940</name>
</gene>
<reference evidence="1 2" key="1">
    <citation type="submission" date="2019-07" db="EMBL/GenBank/DDBJ databases">
        <title>Genomic Encyclopedia of Type Strains, Phase IV (KMG-IV): sequencing the most valuable type-strain genomes for metagenomic binning, comparative biology and taxonomic classification.</title>
        <authorList>
            <person name="Goeker M."/>
        </authorList>
    </citation>
    <scope>NUCLEOTIDE SEQUENCE [LARGE SCALE GENOMIC DNA]</scope>
    <source>
        <strain evidence="1 2">DSM 44831</strain>
    </source>
</reference>
<comment type="caution">
    <text evidence="1">The sequence shown here is derived from an EMBL/GenBank/DDBJ whole genome shotgun (WGS) entry which is preliminary data.</text>
</comment>
<proteinExistence type="predicted"/>
<evidence type="ECO:0000313" key="2">
    <source>
        <dbReference type="Proteomes" id="UP000798951"/>
    </source>
</evidence>
<sequence length="185" mass="20123">MLHTVDGDEVVMSQRTDSKGGYAAAEEYSETQDALARCRHYRKHNGLYAVVEATFGRIVLEIGAVGAVVMPSTLGERVRGQLLSRGQRCGPVIGHPRSGRWTFLTGPTDNSYLDTELFAELFRVCASVALPGSDVVLPSPADERSGYRIWLQPPDGDYRPDFAQIIAATRANARTTALVREPGSA</sequence>
<name>A0ABQ6YUX9_9NOCA</name>
<accession>A0ABQ6YUX9</accession>